<dbReference type="PROSITE" id="PS50853">
    <property type="entry name" value="FN3"/>
    <property type="match status" value="4"/>
</dbReference>
<dbReference type="GO" id="GO:0003993">
    <property type="term" value="F:acid phosphatase activity"/>
    <property type="evidence" value="ECO:0007669"/>
    <property type="project" value="InterPro"/>
</dbReference>
<dbReference type="Gene3D" id="2.60.40.10">
    <property type="entry name" value="Immunoglobulins"/>
    <property type="match status" value="2"/>
</dbReference>
<reference evidence="3 4" key="1">
    <citation type="journal article" date="2015" name="Nature">
        <title>rRNA introns, odd ribosomes, and small enigmatic genomes across a large radiation of phyla.</title>
        <authorList>
            <person name="Brown C.T."/>
            <person name="Hug L.A."/>
            <person name="Thomas B.C."/>
            <person name="Sharon I."/>
            <person name="Castelle C.J."/>
            <person name="Singh A."/>
            <person name="Wilkins M.J."/>
            <person name="Williams K.H."/>
            <person name="Banfield J.F."/>
        </authorList>
    </citation>
    <scope>NUCLEOTIDE SEQUENCE [LARGE SCALE GENOMIC DNA]</scope>
</reference>
<dbReference type="SUPFAM" id="SSF49363">
    <property type="entry name" value="Purple acid phosphatase, N-terminal domain"/>
    <property type="match status" value="3"/>
</dbReference>
<dbReference type="CDD" id="cd00063">
    <property type="entry name" value="FN3"/>
    <property type="match status" value="1"/>
</dbReference>
<dbReference type="InterPro" id="IPR008963">
    <property type="entry name" value="Purple_acid_Pase-like_N"/>
</dbReference>
<accession>A0A0G1E769</accession>
<evidence type="ECO:0000259" key="2">
    <source>
        <dbReference type="PROSITE" id="PS50853"/>
    </source>
</evidence>
<dbReference type="SMART" id="SM00060">
    <property type="entry name" value="FN3"/>
    <property type="match status" value="6"/>
</dbReference>
<dbReference type="SUPFAM" id="SSF49265">
    <property type="entry name" value="Fibronectin type III"/>
    <property type="match status" value="2"/>
</dbReference>
<feature type="domain" description="Fibronectin type-III" evidence="2">
    <location>
        <begin position="452"/>
        <end position="547"/>
    </location>
</feature>
<feature type="domain" description="Fibronectin type-III" evidence="2">
    <location>
        <begin position="289"/>
        <end position="382"/>
    </location>
</feature>
<dbReference type="Proteomes" id="UP000033867">
    <property type="component" value="Unassembled WGS sequence"/>
</dbReference>
<feature type="non-terminal residue" evidence="3">
    <location>
        <position position="770"/>
    </location>
</feature>
<dbReference type="Pfam" id="PF16656">
    <property type="entry name" value="Pur_ac_phosph_N"/>
    <property type="match status" value="3"/>
</dbReference>
<evidence type="ECO:0000256" key="1">
    <source>
        <dbReference type="ARBA" id="ARBA00022729"/>
    </source>
</evidence>
<dbReference type="EMBL" id="LCEK01000056">
    <property type="protein sequence ID" value="KKS70408.1"/>
    <property type="molecule type" value="Genomic_DNA"/>
</dbReference>
<dbReference type="InterPro" id="IPR039331">
    <property type="entry name" value="PAPs-like"/>
</dbReference>
<dbReference type="GO" id="GO:0046872">
    <property type="term" value="F:metal ion binding"/>
    <property type="evidence" value="ECO:0007669"/>
    <property type="project" value="InterPro"/>
</dbReference>
<dbReference type="InterPro" id="IPR036116">
    <property type="entry name" value="FN3_sf"/>
</dbReference>
<dbReference type="AlphaFoldDB" id="A0A0G1E769"/>
<dbReference type="PATRIC" id="fig|1619052.3.peg.978"/>
<keyword evidence="1" id="KW-0732">Signal</keyword>
<dbReference type="PANTHER" id="PTHR22953">
    <property type="entry name" value="ACID PHOSPHATASE RELATED"/>
    <property type="match status" value="1"/>
</dbReference>
<feature type="domain" description="Fibronectin type-III" evidence="2">
    <location>
        <begin position="156"/>
        <end position="249"/>
    </location>
</feature>
<feature type="domain" description="Fibronectin type-III" evidence="2">
    <location>
        <begin position="655"/>
        <end position="749"/>
    </location>
</feature>
<dbReference type="InterPro" id="IPR015914">
    <property type="entry name" value="PAPs_N"/>
</dbReference>
<dbReference type="InterPro" id="IPR003961">
    <property type="entry name" value="FN3_dom"/>
</dbReference>
<proteinExistence type="predicted"/>
<protein>
    <recommendedName>
        <fullName evidence="2">Fibronectin type-III domain-containing protein</fullName>
    </recommendedName>
</protein>
<name>A0A0G1E769_9BACT</name>
<organism evidence="3 4">
    <name type="scientific">Candidatus Magasanikbacteria bacterium GW2011_GWE2_42_7</name>
    <dbReference type="NCBI Taxonomy" id="1619052"/>
    <lineage>
        <taxon>Bacteria</taxon>
        <taxon>Candidatus Magasanikiibacteriota</taxon>
    </lineage>
</organism>
<gene>
    <name evidence="3" type="ORF">UV42_C0056G0001</name>
</gene>
<dbReference type="InterPro" id="IPR013783">
    <property type="entry name" value="Ig-like_fold"/>
</dbReference>
<evidence type="ECO:0000313" key="3">
    <source>
        <dbReference type="EMBL" id="KKS70408.1"/>
    </source>
</evidence>
<dbReference type="Gene3D" id="2.60.40.380">
    <property type="entry name" value="Purple acid phosphatase-like, N-terminal"/>
    <property type="match status" value="1"/>
</dbReference>
<sequence length="770" mass="84358">MGNRSYGPPAWSHSETLTGLESDTEYYYYVQSGIAVDKHVVNGEIAYYNFITTNDTTAPQITFHSENDISGLSDTGAIISWSTDESATSTLELGTSTAYGITYTNDQYNTNHTQALNDLTLGTTYYVRLRNMDQNQNISSSTEFTFTTTDSTDITAPVILSATTTLVTDVTAVITWGTDEGSSSQVLYGTSASELTLETTNDTTSNVNHTVVISDLTASTKYYYIVKSADANGNVTTSTPVQSFTTLQELSEEDVIVLREEEAYQEGYESVQPAVTQIVYVNSDTHAPTISDPVVTPVSKTSVTISWTADEASDGVVEYSAQESQYERTIVELPLSDKKEHIVTLSQLAPLRTYYYRVSSEDGSNNRSAYSSGSFTTGAVDADGITVPGEADSSLRNIDGSEAASAYVSSLERASEIMRHMSNEVSGALLETTLVSQSQMITELSKKLPPPVISNQTVAEIGSTYATISWLTDKKTNSLIDISSEEQYSKTGTYEQTIGDSLATVVNHIVTIRGLRPNTLYHYSVISRTATGVEAKSKDYTFRTKAETSEITTYRSENISATEVRFSWITNVPTDSTITYTPYTNGVPNKNAAQIVHSKDYTTDHSLSVNGLEAGVVYDIELTGQDYSNGTVSKMIQGYTIEGEDLAPIVYQIQTESSILPGANDKIQVIISWMTNELSSSRVLYRKGFTAEEDTFTESTPLEQNYIKKHIVVVTNFEPGSVYQFQVESTDTAGNTTRSKTVTVLTPRKQESVFQVIMGNFQDVFSWVGK</sequence>
<comment type="caution">
    <text evidence="3">The sequence shown here is derived from an EMBL/GenBank/DDBJ whole genome shotgun (WGS) entry which is preliminary data.</text>
</comment>
<evidence type="ECO:0000313" key="4">
    <source>
        <dbReference type="Proteomes" id="UP000033867"/>
    </source>
</evidence>
<dbReference type="PANTHER" id="PTHR22953:SF153">
    <property type="entry name" value="PURPLE ACID PHOSPHATASE"/>
    <property type="match status" value="1"/>
</dbReference>